<organism evidence="9 10">
    <name type="scientific">Paecilomyces lecythidis</name>
    <dbReference type="NCBI Taxonomy" id="3004212"/>
    <lineage>
        <taxon>Eukaryota</taxon>
        <taxon>Fungi</taxon>
        <taxon>Dikarya</taxon>
        <taxon>Ascomycota</taxon>
        <taxon>Pezizomycotina</taxon>
        <taxon>Eurotiomycetes</taxon>
        <taxon>Eurotiomycetidae</taxon>
        <taxon>Eurotiales</taxon>
        <taxon>Thermoascaceae</taxon>
        <taxon>Paecilomyces</taxon>
    </lineage>
</organism>
<evidence type="ECO:0000256" key="2">
    <source>
        <dbReference type="ARBA" id="ARBA00007117"/>
    </source>
</evidence>
<reference evidence="9 10" key="1">
    <citation type="journal article" date="2024" name="IMA Fungus">
        <title>IMA Genome - F19 : A genome assembly and annotation guide to empower mycologists, including annotated draft genome sequences of Ceratocystis pirilliformis, Diaporthe australafricana, Fusarium ophioides, Paecilomyces lecythidis, and Sporothrix stenoceras.</title>
        <authorList>
            <person name="Aylward J."/>
            <person name="Wilson A.M."/>
            <person name="Visagie C.M."/>
            <person name="Spraker J."/>
            <person name="Barnes I."/>
            <person name="Buitendag C."/>
            <person name="Ceriani C."/>
            <person name="Del Mar Angel L."/>
            <person name="du Plessis D."/>
            <person name="Fuchs T."/>
            <person name="Gasser K."/>
            <person name="Kramer D."/>
            <person name="Li W."/>
            <person name="Munsamy K."/>
            <person name="Piso A."/>
            <person name="Price J.L."/>
            <person name="Sonnekus B."/>
            <person name="Thomas C."/>
            <person name="van der Nest A."/>
            <person name="van Dijk A."/>
            <person name="van Heerden A."/>
            <person name="van Vuuren N."/>
            <person name="Yilmaz N."/>
            <person name="Duong T.A."/>
            <person name="van der Merwe N.A."/>
            <person name="Wingfield M.J."/>
            <person name="Wingfield B.D."/>
        </authorList>
    </citation>
    <scope>NUCLEOTIDE SEQUENCE [LARGE SCALE GENOMIC DNA]</scope>
    <source>
        <strain evidence="9 10">CMW 18167</strain>
    </source>
</reference>
<dbReference type="Pfam" id="PF07904">
    <property type="entry name" value="Eaf7"/>
    <property type="match status" value="1"/>
</dbReference>
<feature type="region of interest" description="Disordered" evidence="8">
    <location>
        <begin position="1"/>
        <end position="48"/>
    </location>
</feature>
<evidence type="ECO:0000256" key="8">
    <source>
        <dbReference type="SAM" id="MobiDB-lite"/>
    </source>
</evidence>
<dbReference type="InterPro" id="IPR012423">
    <property type="entry name" value="Eaf7/MRGBP"/>
</dbReference>
<evidence type="ECO:0000256" key="1">
    <source>
        <dbReference type="ARBA" id="ARBA00004123"/>
    </source>
</evidence>
<evidence type="ECO:0000256" key="4">
    <source>
        <dbReference type="ARBA" id="ARBA00023015"/>
    </source>
</evidence>
<feature type="compositionally biased region" description="Low complexity" evidence="8">
    <location>
        <begin position="219"/>
        <end position="231"/>
    </location>
</feature>
<comment type="caution">
    <text evidence="9">The sequence shown here is derived from an EMBL/GenBank/DDBJ whole genome shotgun (WGS) entry which is preliminary data.</text>
</comment>
<dbReference type="Proteomes" id="UP001583193">
    <property type="component" value="Unassembled WGS sequence"/>
</dbReference>
<keyword evidence="10" id="KW-1185">Reference proteome</keyword>
<evidence type="ECO:0008006" key="11">
    <source>
        <dbReference type="Google" id="ProtNLM"/>
    </source>
</evidence>
<feature type="compositionally biased region" description="Polar residues" evidence="8">
    <location>
        <begin position="186"/>
        <end position="199"/>
    </location>
</feature>
<evidence type="ECO:0000256" key="6">
    <source>
        <dbReference type="ARBA" id="ARBA00023242"/>
    </source>
</evidence>
<proteinExistence type="inferred from homology"/>
<comment type="function">
    <text evidence="7">Component of the NuA4 histone acetyltransferase complex which is involved in transcriptional activation of selected genes principally by acetylation of nucleosomal histone H4 and H2A. The NuA4 complex is also involved in DNA repair.</text>
</comment>
<dbReference type="PANTHER" id="PTHR13581:SF5">
    <property type="entry name" value="MRG_MORF4L-BINDING PROTEIN"/>
    <property type="match status" value="1"/>
</dbReference>
<keyword evidence="3" id="KW-0156">Chromatin regulator</keyword>
<feature type="compositionally biased region" description="Acidic residues" evidence="8">
    <location>
        <begin position="250"/>
        <end position="266"/>
    </location>
</feature>
<evidence type="ECO:0000256" key="3">
    <source>
        <dbReference type="ARBA" id="ARBA00022853"/>
    </source>
</evidence>
<evidence type="ECO:0000256" key="7">
    <source>
        <dbReference type="ARBA" id="ARBA00025178"/>
    </source>
</evidence>
<evidence type="ECO:0000313" key="9">
    <source>
        <dbReference type="EMBL" id="KAL1883448.1"/>
    </source>
</evidence>
<dbReference type="PANTHER" id="PTHR13581">
    <property type="entry name" value="MRG-BINDING PROTEIN"/>
    <property type="match status" value="1"/>
</dbReference>
<evidence type="ECO:0000313" key="10">
    <source>
        <dbReference type="Proteomes" id="UP001583193"/>
    </source>
</evidence>
<gene>
    <name evidence="9" type="ORF">Plec18167_002452</name>
</gene>
<sequence length="322" mass="35211">MPPKKKPKISSRGPSTPSQADSAPPSADTPSNIDGAKRPDADYDLVSDPWTDEQETSLLKGIIRWKPVGMHKHFRMIAIAEYMRSQGYASPNEPHTRIPGIWKKLGTLYNLPALDEREDSLLTEGSDDADPTKEPYCPFELPEDEYGDMMFARRLAVEASLSPTTSGLPESRRGSTVADTDGQFRDVSSSQELEANATVSAIEPRSSPAPSRGRRTNRSTRTATRGTRSTRLQVEVEAPKKSPSDRASPAEEDEEMEDAEEEDEGTDAAKEDSEGSEEPEAETGGSEKPRSTRTQSSKAKQKEKKSAATGGGTATRRTGRRR</sequence>
<feature type="compositionally biased region" description="Polar residues" evidence="8">
    <location>
        <begin position="12"/>
        <end position="21"/>
    </location>
</feature>
<comment type="similarity">
    <text evidence="2">Belongs to the EAF7 family.</text>
</comment>
<keyword evidence="6" id="KW-0539">Nucleus</keyword>
<protein>
    <recommendedName>
        <fullName evidence="11">CT20-domain-containing protein</fullName>
    </recommendedName>
</protein>
<keyword evidence="4" id="KW-0805">Transcription regulation</keyword>
<dbReference type="EMBL" id="JAVDPF010000005">
    <property type="protein sequence ID" value="KAL1883448.1"/>
    <property type="molecule type" value="Genomic_DNA"/>
</dbReference>
<accession>A0ABR3Y570</accession>
<name>A0ABR3Y570_9EURO</name>
<evidence type="ECO:0000256" key="5">
    <source>
        <dbReference type="ARBA" id="ARBA00023163"/>
    </source>
</evidence>
<feature type="region of interest" description="Disordered" evidence="8">
    <location>
        <begin position="161"/>
        <end position="322"/>
    </location>
</feature>
<keyword evidence="5" id="KW-0804">Transcription</keyword>
<comment type="subcellular location">
    <subcellularLocation>
        <location evidence="1">Nucleus</location>
    </subcellularLocation>
</comment>